<dbReference type="PANTHER" id="PTHR10796:SF122">
    <property type="entry name" value="SSD DOMAIN-CONTAINING PROTEIN"/>
    <property type="match status" value="1"/>
</dbReference>
<dbReference type="GO" id="GO:0006897">
    <property type="term" value="P:endocytosis"/>
    <property type="evidence" value="ECO:0007669"/>
    <property type="project" value="TreeGrafter"/>
</dbReference>
<dbReference type="EMBL" id="UYRV01009899">
    <property type="protein sequence ID" value="VDK56976.1"/>
    <property type="molecule type" value="Genomic_DNA"/>
</dbReference>
<evidence type="ECO:0000256" key="1">
    <source>
        <dbReference type="SAM" id="Phobius"/>
    </source>
</evidence>
<protein>
    <recommendedName>
        <fullName evidence="4">SSD domain-containing protein</fullName>
    </recommendedName>
</protein>
<evidence type="ECO:0008006" key="4">
    <source>
        <dbReference type="Google" id="ProtNLM"/>
    </source>
</evidence>
<gene>
    <name evidence="2" type="ORF">CGOC_LOCUS3824</name>
</gene>
<dbReference type="GO" id="GO:0005886">
    <property type="term" value="C:plasma membrane"/>
    <property type="evidence" value="ECO:0007669"/>
    <property type="project" value="TreeGrafter"/>
</dbReference>
<sequence length="261" mass="30109">MTRTPRVATVVPLSRMNKNICHSAFTVTFQIFEARKNFITPYYSVCWILVDKPGDVMDRSQARRINQMVSDFENLPNSVGQYSTKFWMRDYEDFRKQSEELDVPDEFVEEPEVAIEFTQNGSALVPAKTTSEGNELKQFLDWPEFSFWKGFIQLEHVNGGSEYKVTRFFFTTAFHGEDLNEWSNRARLLNQWRSVADNYSDLGVSIYEEDAKFLDLIETMVPVATQSALFTFISMFIVAALFISHPPTLFVATFSILSTSL</sequence>
<keyword evidence="1" id="KW-0812">Transmembrane</keyword>
<name>A0A3P6R2T6_CYLGO</name>
<evidence type="ECO:0000313" key="2">
    <source>
        <dbReference type="EMBL" id="VDK56976.1"/>
    </source>
</evidence>
<feature type="non-terminal residue" evidence="2">
    <location>
        <position position="261"/>
    </location>
</feature>
<dbReference type="InterPro" id="IPR051697">
    <property type="entry name" value="Patched_domain-protein"/>
</dbReference>
<feature type="transmembrane region" description="Helical" evidence="1">
    <location>
        <begin position="229"/>
        <end position="257"/>
    </location>
</feature>
<dbReference type="PANTHER" id="PTHR10796">
    <property type="entry name" value="PATCHED-RELATED"/>
    <property type="match status" value="1"/>
</dbReference>
<dbReference type="AlphaFoldDB" id="A0A3P6R2T6"/>
<accession>A0A3P6R2T6</accession>
<keyword evidence="1" id="KW-1133">Transmembrane helix</keyword>
<evidence type="ECO:0000313" key="3">
    <source>
        <dbReference type="Proteomes" id="UP000271889"/>
    </source>
</evidence>
<keyword evidence="3" id="KW-1185">Reference proteome</keyword>
<dbReference type="GO" id="GO:0030659">
    <property type="term" value="C:cytoplasmic vesicle membrane"/>
    <property type="evidence" value="ECO:0007669"/>
    <property type="project" value="TreeGrafter"/>
</dbReference>
<proteinExistence type="predicted"/>
<dbReference type="Proteomes" id="UP000271889">
    <property type="component" value="Unassembled WGS sequence"/>
</dbReference>
<organism evidence="2 3">
    <name type="scientific">Cylicostephanus goldi</name>
    <name type="common">Nematode worm</name>
    <dbReference type="NCBI Taxonomy" id="71465"/>
    <lineage>
        <taxon>Eukaryota</taxon>
        <taxon>Metazoa</taxon>
        <taxon>Ecdysozoa</taxon>
        <taxon>Nematoda</taxon>
        <taxon>Chromadorea</taxon>
        <taxon>Rhabditida</taxon>
        <taxon>Rhabditina</taxon>
        <taxon>Rhabditomorpha</taxon>
        <taxon>Strongyloidea</taxon>
        <taxon>Strongylidae</taxon>
        <taxon>Cylicostephanus</taxon>
    </lineage>
</organism>
<keyword evidence="1" id="KW-0472">Membrane</keyword>
<dbReference type="GO" id="GO:0018996">
    <property type="term" value="P:molting cycle, collagen and cuticulin-based cuticle"/>
    <property type="evidence" value="ECO:0007669"/>
    <property type="project" value="TreeGrafter"/>
</dbReference>
<reference evidence="2 3" key="1">
    <citation type="submission" date="2018-11" db="EMBL/GenBank/DDBJ databases">
        <authorList>
            <consortium name="Pathogen Informatics"/>
        </authorList>
    </citation>
    <scope>NUCLEOTIDE SEQUENCE [LARGE SCALE GENOMIC DNA]</scope>
</reference>
<dbReference type="OrthoDB" id="6510177at2759"/>